<dbReference type="OrthoDB" id="5981966at2759"/>
<protein>
    <recommendedName>
        <fullName evidence="1">OTU domain-containing protein</fullName>
    </recommendedName>
</protein>
<reference evidence="2" key="1">
    <citation type="submission" date="2021-01" db="UniProtKB">
        <authorList>
            <consortium name="EnsemblMetazoa"/>
        </authorList>
    </citation>
    <scope>IDENTIFICATION</scope>
</reference>
<dbReference type="EnsemblMetazoa" id="CLYHEMT023056.1">
    <property type="protein sequence ID" value="CLYHEMP023056.1"/>
    <property type="gene ID" value="CLYHEMG023056"/>
</dbReference>
<dbReference type="AlphaFoldDB" id="A0A7M5XGC4"/>
<name>A0A7M5XGC4_9CNID</name>
<keyword evidence="3" id="KW-1185">Reference proteome</keyword>
<dbReference type="Pfam" id="PF02338">
    <property type="entry name" value="OTU"/>
    <property type="match status" value="1"/>
</dbReference>
<dbReference type="InterPro" id="IPR003323">
    <property type="entry name" value="OTU_dom"/>
</dbReference>
<proteinExistence type="predicted"/>
<dbReference type="Proteomes" id="UP000594262">
    <property type="component" value="Unplaced"/>
</dbReference>
<accession>A0A7M5XGC4</accession>
<evidence type="ECO:0000259" key="1">
    <source>
        <dbReference type="PROSITE" id="PS50802"/>
    </source>
</evidence>
<organism evidence="2 3">
    <name type="scientific">Clytia hemisphaerica</name>
    <dbReference type="NCBI Taxonomy" id="252671"/>
    <lineage>
        <taxon>Eukaryota</taxon>
        <taxon>Metazoa</taxon>
        <taxon>Cnidaria</taxon>
        <taxon>Hydrozoa</taxon>
        <taxon>Hydroidolina</taxon>
        <taxon>Leptothecata</taxon>
        <taxon>Obeliida</taxon>
        <taxon>Clytiidae</taxon>
        <taxon>Clytia</taxon>
    </lineage>
</organism>
<evidence type="ECO:0000313" key="3">
    <source>
        <dbReference type="Proteomes" id="UP000594262"/>
    </source>
</evidence>
<feature type="domain" description="OTU" evidence="1">
    <location>
        <begin position="88"/>
        <end position="224"/>
    </location>
</feature>
<evidence type="ECO:0000313" key="2">
    <source>
        <dbReference type="EnsemblMetazoa" id="CLYHEMP023056.1"/>
    </source>
</evidence>
<dbReference type="PROSITE" id="PS50802">
    <property type="entry name" value="OTU"/>
    <property type="match status" value="1"/>
</dbReference>
<sequence length="260" mass="30356">MAGNHGKRKRTFSECDEKALSHILNFIVQAFNALKNRKPFLERDFTKSTMVLPVQYNNQIVKRICEFSILIPMERKGAINWNQNIRALLPMHVEDDGNSLAHSVSVYIFGIQDKAQHLRQLIYQMMFMEKQGQGEIYNRWTADRYQTITALQRYPTSGKEENGRSWDYYLGNAQHRNRDPFTGKYFQLEAIHIFILSNVIGRPIIVYTRCESSNEKELANAIRYEGVYLPILRKQCSFEKSPVLVGYEGNRFIPLFSTEN</sequence>